<feature type="compositionally biased region" description="Basic and acidic residues" evidence="1">
    <location>
        <begin position="378"/>
        <end position="387"/>
    </location>
</feature>
<dbReference type="InterPro" id="IPR033438">
    <property type="entry name" value="MOLO1"/>
</dbReference>
<evidence type="ECO:0000313" key="4">
    <source>
        <dbReference type="WBParaSite" id="ALUE_0000977401-mRNA-1"/>
    </source>
</evidence>
<protein>
    <submittedName>
        <fullName evidence="4">Uncharacterized protein</fullName>
    </submittedName>
</protein>
<keyword evidence="2" id="KW-1133">Transmembrane helix</keyword>
<reference evidence="4" key="1">
    <citation type="submission" date="2023-03" db="UniProtKB">
        <authorList>
            <consortium name="WormBaseParasite"/>
        </authorList>
    </citation>
    <scope>IDENTIFICATION</scope>
</reference>
<keyword evidence="2" id="KW-0472">Membrane</keyword>
<accession>A0A9J2PKB7</accession>
<feature type="region of interest" description="Disordered" evidence="1">
    <location>
        <begin position="362"/>
        <end position="408"/>
    </location>
</feature>
<dbReference type="Pfam" id="PF17175">
    <property type="entry name" value="MOLO1"/>
    <property type="match status" value="1"/>
</dbReference>
<evidence type="ECO:0000256" key="1">
    <source>
        <dbReference type="SAM" id="MobiDB-lite"/>
    </source>
</evidence>
<evidence type="ECO:0000313" key="3">
    <source>
        <dbReference type="Proteomes" id="UP000036681"/>
    </source>
</evidence>
<dbReference type="WBParaSite" id="ALUE_0000977401-mRNA-1">
    <property type="protein sequence ID" value="ALUE_0000977401-mRNA-1"/>
    <property type="gene ID" value="ALUE_0000977401"/>
</dbReference>
<organism evidence="3 4">
    <name type="scientific">Ascaris lumbricoides</name>
    <name type="common">Giant roundworm</name>
    <dbReference type="NCBI Taxonomy" id="6252"/>
    <lineage>
        <taxon>Eukaryota</taxon>
        <taxon>Metazoa</taxon>
        <taxon>Ecdysozoa</taxon>
        <taxon>Nematoda</taxon>
        <taxon>Chromadorea</taxon>
        <taxon>Rhabditida</taxon>
        <taxon>Spirurina</taxon>
        <taxon>Ascaridomorpha</taxon>
        <taxon>Ascaridoidea</taxon>
        <taxon>Ascarididae</taxon>
        <taxon>Ascaris</taxon>
    </lineage>
</organism>
<feature type="compositionally biased region" description="Low complexity" evidence="1">
    <location>
        <begin position="365"/>
        <end position="376"/>
    </location>
</feature>
<name>A0A9J2PKB7_ASCLU</name>
<keyword evidence="2" id="KW-0812">Transmembrane</keyword>
<keyword evidence="3" id="KW-1185">Reference proteome</keyword>
<dbReference type="Gene3D" id="3.10.310.50">
    <property type="match status" value="1"/>
</dbReference>
<dbReference type="PANTHER" id="PTHR33748">
    <property type="entry name" value="PROTEIN CBG04600"/>
    <property type="match status" value="1"/>
</dbReference>
<dbReference type="Proteomes" id="UP000036681">
    <property type="component" value="Unplaced"/>
</dbReference>
<evidence type="ECO:0000256" key="2">
    <source>
        <dbReference type="SAM" id="Phobius"/>
    </source>
</evidence>
<dbReference type="AlphaFoldDB" id="A0A9J2PKB7"/>
<feature type="transmembrane region" description="Helical" evidence="2">
    <location>
        <begin position="237"/>
        <end position="263"/>
    </location>
</feature>
<sequence>MACFIFLKLSTMVAKKWEEFELIAQLRFINYSFSAFCTGFFVKNSIYENQCIFFSLQIWLSEESMLSDYERCKKEGFGDTVLVCDADEVLANSTRAKLTTLLKDLQTRIPCKCAKGCMRSSGSDKYMGVLLVTDSDKINDTAQPLNESAQEIYKDAELGNVDCQNGLLIIYIKDKQQLATYRGAGNFILLKSEDMSKLHSLATKSSSTGDDTLVLQYLLANYENVVMRSEIQRAETWTPMIGLSIALIIVLLILALLLALFLARFCCCCARSDKKEAYQVTTMPTYKTIEPLFIATSPHNERIHGPHSDVIYSTPYSGTPLPPPHFGAPRPDIYGGSVRSASVSQSATPVSTHKHRIRPVHGAIPRGFTPTGTPTSRSRRDSQHVDDFTQDIIQTNGHSTPVDSARRVERNSTASITQAVIPRASQETASVQRSIGYAESDLSFLDPRRKLEVQTRTDYIY</sequence>
<dbReference type="PANTHER" id="PTHR33748:SF5">
    <property type="entry name" value="GROUND-LIKE DOMAIN-CONTAINING PROTEIN"/>
    <property type="match status" value="1"/>
</dbReference>
<feature type="compositionally biased region" description="Polar residues" evidence="1">
    <location>
        <begin position="391"/>
        <end position="402"/>
    </location>
</feature>
<dbReference type="GO" id="GO:0005892">
    <property type="term" value="C:acetylcholine-gated channel complex"/>
    <property type="evidence" value="ECO:0007669"/>
    <property type="project" value="InterPro"/>
</dbReference>
<proteinExistence type="predicted"/>